<dbReference type="EMBL" id="CP001836">
    <property type="protein sequence ID" value="ACZ76625.1"/>
    <property type="molecule type" value="Genomic_DNA"/>
</dbReference>
<keyword evidence="3" id="KW-0813">Transport</keyword>
<dbReference type="PANTHER" id="PTHR43776:SF15">
    <property type="entry name" value="GLUTATHIONE IMPORT ATP-BINDING PROTEIN GSIA"/>
    <property type="match status" value="1"/>
</dbReference>
<evidence type="ECO:0000256" key="11">
    <source>
        <dbReference type="ARBA" id="ARBA00038416"/>
    </source>
</evidence>
<dbReference type="SUPFAM" id="SSF52540">
    <property type="entry name" value="P-loop containing nucleoside triphosphate hydrolases"/>
    <property type="match status" value="1"/>
</dbReference>
<dbReference type="GO" id="GO:0005886">
    <property type="term" value="C:plasma membrane"/>
    <property type="evidence" value="ECO:0007669"/>
    <property type="project" value="UniProtKB-SubCell"/>
</dbReference>
<evidence type="ECO:0000256" key="13">
    <source>
        <dbReference type="ARBA" id="ARBA00041187"/>
    </source>
</evidence>
<evidence type="ECO:0000256" key="9">
    <source>
        <dbReference type="ARBA" id="ARBA00023136"/>
    </source>
</evidence>
<sequence>MMHEPMAVVVEHVSVAHWQGYQRHDVVHNVSFTVVQGECFGLAGPSGSGKSSLLWALAGLNPHRSGTMTLLGQPIHPGQSFGPELRRQVQMVFQDPYASLHPRHTLRKTLSDPLRLMGIADVDERLAQGMGQLGLHCYLLDNYPHQLSGGQRQLMALLRTLLMRPRLLLLDDATSALDMLGQARVFNVLTRLRESGDLTMILVSNDCNVMEHMCERVLWMQDGRLQSH</sequence>
<comment type="catalytic activity">
    <reaction evidence="14">
        <text>glutathione(out) + ATP + H2O = glutathione(in) + ADP + phosphate + H(+)</text>
        <dbReference type="Rhea" id="RHEA:29791"/>
        <dbReference type="ChEBI" id="CHEBI:15377"/>
        <dbReference type="ChEBI" id="CHEBI:15378"/>
        <dbReference type="ChEBI" id="CHEBI:30616"/>
        <dbReference type="ChEBI" id="CHEBI:43474"/>
        <dbReference type="ChEBI" id="CHEBI:57925"/>
        <dbReference type="ChEBI" id="CHEBI:456216"/>
        <dbReference type="EC" id="7.4.2.10"/>
    </reaction>
</comment>
<dbReference type="Pfam" id="PF00005">
    <property type="entry name" value="ABC_tran"/>
    <property type="match status" value="1"/>
</dbReference>
<dbReference type="InterPro" id="IPR003593">
    <property type="entry name" value="AAA+_ATPase"/>
</dbReference>
<dbReference type="InterPro" id="IPR027417">
    <property type="entry name" value="P-loop_NTPase"/>
</dbReference>
<dbReference type="eggNOG" id="COG1124">
    <property type="taxonomic scope" value="Bacteria"/>
</dbReference>
<dbReference type="InterPro" id="IPR017871">
    <property type="entry name" value="ABC_transporter-like_CS"/>
</dbReference>
<dbReference type="AlphaFoldDB" id="D2BYF7"/>
<dbReference type="PROSITE" id="PS50893">
    <property type="entry name" value="ABC_TRANSPORTER_2"/>
    <property type="match status" value="1"/>
</dbReference>
<evidence type="ECO:0000256" key="14">
    <source>
        <dbReference type="ARBA" id="ARBA00047640"/>
    </source>
</evidence>
<evidence type="ECO:0000256" key="1">
    <source>
        <dbReference type="ARBA" id="ARBA00004417"/>
    </source>
</evidence>
<evidence type="ECO:0000256" key="2">
    <source>
        <dbReference type="ARBA" id="ARBA00011469"/>
    </source>
</evidence>
<keyword evidence="4" id="KW-1003">Cell membrane</keyword>
<dbReference type="STRING" id="590409.Dd586_1762"/>
<keyword evidence="17" id="KW-1185">Reference proteome</keyword>
<dbReference type="PROSITE" id="PS00211">
    <property type="entry name" value="ABC_TRANSPORTER_1"/>
    <property type="match status" value="1"/>
</dbReference>
<comment type="similarity">
    <text evidence="11">Belongs to the ABC transporter superfamily. Glutathione importer (TC 3.A.1.5.11) family.</text>
</comment>
<dbReference type="GO" id="GO:0005524">
    <property type="term" value="F:ATP binding"/>
    <property type="evidence" value="ECO:0007669"/>
    <property type="project" value="UniProtKB-KW"/>
</dbReference>
<evidence type="ECO:0000259" key="15">
    <source>
        <dbReference type="PROSITE" id="PS50893"/>
    </source>
</evidence>
<comment type="subcellular location">
    <subcellularLocation>
        <location evidence="1">Cell inner membrane</location>
        <topology evidence="1">Peripheral membrane protein</topology>
    </subcellularLocation>
</comment>
<keyword evidence="8" id="KW-1278">Translocase</keyword>
<evidence type="ECO:0000256" key="7">
    <source>
        <dbReference type="ARBA" id="ARBA00022840"/>
    </source>
</evidence>
<evidence type="ECO:0000256" key="10">
    <source>
        <dbReference type="ARBA" id="ARBA00037530"/>
    </source>
</evidence>
<feature type="domain" description="ABC transporter" evidence="15">
    <location>
        <begin position="8"/>
        <end position="228"/>
    </location>
</feature>
<dbReference type="InterPro" id="IPR050319">
    <property type="entry name" value="ABC_transp_ATP-bind"/>
</dbReference>
<dbReference type="HOGENOM" id="CLU_000604_1_23_6"/>
<reference evidence="16" key="1">
    <citation type="submission" date="2009-12" db="EMBL/GenBank/DDBJ databases">
        <title>Complete sequence of Dickeya dadantii Ech586.</title>
        <authorList>
            <consortium name="US DOE Joint Genome Institute"/>
            <person name="Lucas S."/>
            <person name="Copeland A."/>
            <person name="Lapidus A."/>
            <person name="Glavina del Rio T."/>
            <person name="Tice H."/>
            <person name="Bruce D."/>
            <person name="Goodwin L."/>
            <person name="Pitluck S."/>
            <person name="Munk A.C."/>
            <person name="Brettin T."/>
            <person name="Detter J.C."/>
            <person name="Han C."/>
            <person name="Tapia R."/>
            <person name="Larimer F."/>
            <person name="Land M."/>
            <person name="Hauser L."/>
            <person name="Kyrpides N."/>
            <person name="Mikhailova N."/>
            <person name="Balakrishnan V."/>
            <person name="Glasner J."/>
            <person name="Perna N.T."/>
        </authorList>
    </citation>
    <scope>NUCLEOTIDE SEQUENCE [LARGE SCALE GENOMIC DNA]</scope>
    <source>
        <strain evidence="16">Ech586</strain>
    </source>
</reference>
<evidence type="ECO:0000256" key="8">
    <source>
        <dbReference type="ARBA" id="ARBA00022967"/>
    </source>
</evidence>
<dbReference type="InterPro" id="IPR003439">
    <property type="entry name" value="ABC_transporter-like_ATP-bd"/>
</dbReference>
<keyword evidence="6" id="KW-0547">Nucleotide-binding</keyword>
<evidence type="ECO:0000256" key="5">
    <source>
        <dbReference type="ARBA" id="ARBA00022519"/>
    </source>
</evidence>
<comment type="subunit">
    <text evidence="2">The complex is composed of two ATP-binding proteins (GsiA), two transmembrane proteins (GsiC and GsiD) and a solute-binding protein (GsiB).</text>
</comment>
<dbReference type="PANTHER" id="PTHR43776">
    <property type="entry name" value="TRANSPORT ATP-BINDING PROTEIN"/>
    <property type="match status" value="1"/>
</dbReference>
<dbReference type="GO" id="GO:0055085">
    <property type="term" value="P:transmembrane transport"/>
    <property type="evidence" value="ECO:0007669"/>
    <property type="project" value="UniProtKB-ARBA"/>
</dbReference>
<dbReference type="EC" id="7.4.2.10" evidence="12"/>
<gene>
    <name evidence="16" type="ordered locus">Dd586_1762</name>
</gene>
<dbReference type="Proteomes" id="UP000001446">
    <property type="component" value="Chromosome"/>
</dbReference>
<evidence type="ECO:0000256" key="6">
    <source>
        <dbReference type="ARBA" id="ARBA00022741"/>
    </source>
</evidence>
<organism evidence="16 17">
    <name type="scientific">Dickeya zeae (strain Ech586)</name>
    <name type="common">Dickeya dadantii (strain Ech586)</name>
    <dbReference type="NCBI Taxonomy" id="590409"/>
    <lineage>
        <taxon>Bacteria</taxon>
        <taxon>Pseudomonadati</taxon>
        <taxon>Pseudomonadota</taxon>
        <taxon>Gammaproteobacteria</taxon>
        <taxon>Enterobacterales</taxon>
        <taxon>Pectobacteriaceae</taxon>
        <taxon>Dickeya</taxon>
        <taxon>Dickeya parazeae</taxon>
    </lineage>
</organism>
<evidence type="ECO:0000313" key="17">
    <source>
        <dbReference type="Proteomes" id="UP000001446"/>
    </source>
</evidence>
<evidence type="ECO:0000313" key="16">
    <source>
        <dbReference type="EMBL" id="ACZ76625.1"/>
    </source>
</evidence>
<comment type="function">
    <text evidence="10">Part of the ABC transporter complex GsiABCD involved in glutathione import. Responsible for energy coupling to the transport system.</text>
</comment>
<keyword evidence="5" id="KW-0997">Cell inner membrane</keyword>
<evidence type="ECO:0000256" key="3">
    <source>
        <dbReference type="ARBA" id="ARBA00022448"/>
    </source>
</evidence>
<dbReference type="SMART" id="SM00382">
    <property type="entry name" value="AAA"/>
    <property type="match status" value="1"/>
</dbReference>
<evidence type="ECO:0000256" key="12">
    <source>
        <dbReference type="ARBA" id="ARBA00039050"/>
    </source>
</evidence>
<keyword evidence="7" id="KW-0067">ATP-binding</keyword>
<dbReference type="GO" id="GO:0016887">
    <property type="term" value="F:ATP hydrolysis activity"/>
    <property type="evidence" value="ECO:0007669"/>
    <property type="project" value="InterPro"/>
</dbReference>
<dbReference type="KEGG" id="ddc:Dd586_1762"/>
<accession>D2BYF7</accession>
<dbReference type="Gene3D" id="3.40.50.300">
    <property type="entry name" value="P-loop containing nucleotide triphosphate hydrolases"/>
    <property type="match status" value="1"/>
</dbReference>
<evidence type="ECO:0000256" key="4">
    <source>
        <dbReference type="ARBA" id="ARBA00022475"/>
    </source>
</evidence>
<proteinExistence type="inferred from homology"/>
<protein>
    <recommendedName>
        <fullName evidence="13">Glutathione import ATP-binding protein GsiA</fullName>
        <ecNumber evidence="12">7.4.2.10</ecNumber>
    </recommendedName>
</protein>
<keyword evidence="9" id="KW-0472">Membrane</keyword>
<name>D2BYF7_DICZ5</name>